<name>A0A0B3VV91_9FIRM</name>
<reference evidence="2 3" key="1">
    <citation type="submission" date="2014-12" db="EMBL/GenBank/DDBJ databases">
        <title>Draft genome sequence of Terrisporobacter sp. 08-306576, isolated from the blood culture of a bacteremia patient.</title>
        <authorList>
            <person name="Lund L.C."/>
            <person name="Sydenham T.V."/>
            <person name="Hogh S.V."/>
            <person name="Skov M.N."/>
            <person name="Kemp M."/>
            <person name="Justesen U.S."/>
        </authorList>
    </citation>
    <scope>NUCLEOTIDE SEQUENCE [LARGE SCALE GENOMIC DNA]</scope>
    <source>
        <strain evidence="2 3">08-306576</strain>
    </source>
</reference>
<protein>
    <submittedName>
        <fullName evidence="2">Membrane protein</fullName>
    </submittedName>
</protein>
<dbReference type="AlphaFoldDB" id="A0A0B3VV91"/>
<dbReference type="Pfam" id="PF04070">
    <property type="entry name" value="DUF378"/>
    <property type="match status" value="1"/>
</dbReference>
<keyword evidence="1" id="KW-1133">Transmembrane helix</keyword>
<accession>A0A0B3VV91</accession>
<evidence type="ECO:0000313" key="2">
    <source>
        <dbReference type="EMBL" id="KHS56534.1"/>
    </source>
</evidence>
<keyword evidence="3" id="KW-1185">Reference proteome</keyword>
<feature type="transmembrane region" description="Helical" evidence="1">
    <location>
        <begin position="7"/>
        <end position="32"/>
    </location>
</feature>
<dbReference type="STRING" id="1577792.QX51_13960"/>
<organism evidence="2 3">
    <name type="scientific">Terrisporobacter othiniensis</name>
    <dbReference type="NCBI Taxonomy" id="1577792"/>
    <lineage>
        <taxon>Bacteria</taxon>
        <taxon>Bacillati</taxon>
        <taxon>Bacillota</taxon>
        <taxon>Clostridia</taxon>
        <taxon>Peptostreptococcales</taxon>
        <taxon>Peptostreptococcaceae</taxon>
        <taxon>Terrisporobacter</taxon>
    </lineage>
</organism>
<gene>
    <name evidence="2" type="ORF">QX51_13960</name>
</gene>
<proteinExistence type="predicted"/>
<dbReference type="Proteomes" id="UP000031189">
    <property type="component" value="Unassembled WGS sequence"/>
</dbReference>
<dbReference type="PANTHER" id="PTHR37304">
    <property type="entry name" value="MEMBRANE PROTEIN-RELATED"/>
    <property type="match status" value="1"/>
</dbReference>
<dbReference type="EMBL" id="JWHR01000112">
    <property type="protein sequence ID" value="KHS56534.1"/>
    <property type="molecule type" value="Genomic_DNA"/>
</dbReference>
<dbReference type="RefSeq" id="WP_039680502.1">
    <property type="nucleotide sequence ID" value="NZ_JAWGXO010000009.1"/>
</dbReference>
<evidence type="ECO:0000313" key="3">
    <source>
        <dbReference type="Proteomes" id="UP000031189"/>
    </source>
</evidence>
<keyword evidence="1" id="KW-0812">Transmembrane</keyword>
<sequence length="67" mass="7026">MLKKICLVLTIIGALNWGIIGLLGVDAIGSLFGGTYSMISRIIYALVGIAGIILIPSLFSSNDDENS</sequence>
<comment type="caution">
    <text evidence="2">The sequence shown here is derived from an EMBL/GenBank/DDBJ whole genome shotgun (WGS) entry which is preliminary data.</text>
</comment>
<keyword evidence="1" id="KW-0472">Membrane</keyword>
<dbReference type="InterPro" id="IPR007211">
    <property type="entry name" value="DUF378"/>
</dbReference>
<dbReference type="PANTHER" id="PTHR37304:SF1">
    <property type="entry name" value="MEMBRANE PROTEIN"/>
    <property type="match status" value="1"/>
</dbReference>
<evidence type="ECO:0000256" key="1">
    <source>
        <dbReference type="SAM" id="Phobius"/>
    </source>
</evidence>
<feature type="transmembrane region" description="Helical" evidence="1">
    <location>
        <begin position="38"/>
        <end position="59"/>
    </location>
</feature>